<sequence>MNIPESWVGAKRSQGQPVESEPSASKKKKKRMVVEKKAEAKAEANTEKKTETKKEKKAEAIPIEPVETVFSLGAEEPAPCPEVTPEDLEGMPSQESGVYNELRCAIHESGSSGPAQTLSLDSVISRQPYIKMMQNLFGAYDESCFSQVPPVKIVTKAWEETHMREPHPDERPCSMGINCECMFIDPALPFTCVEFRLPNEPLPNEQQLCVLCLRKLTQSMFYDIVYQGNRFNGVIQSHGNICDQPGEYARQVMLSCPIGGPVHCMPLPIVSHQRNRYSVVLNNVGVKHLKQHRVAWEDFRSTPPGPVAVMRPGREPLDIHPLGCLSEADLPPRGGWVPGGGFQETFQESSQEVGSFCPEDPVLDAELAGLHVLLHAGETRAQLLIDARLLACWLATTAPGLYRSVPRESLVPHPSSAYHHKNLPDIGRFILQSLAHRDWKTNLIVNVICNSMPCLKRNRVAFLDKDAFAHPHATVLINILHGLLLGLYPSTAKRPAFRCRVRLAGELRALLCAPLRAQAEFLQGHLPLLKLSMMEYLWHACGTYLTTELDAISHVHGMATFMEICPNICDGFRQEGLQDSRWTWDSLSAVAATFVERCVRTCKFRMGRARADAEGHAFWALPWKPYPVRPPNTPHQEPLHTPGGQDPPCPYLTKPGQEALQTPQPPVAKWKRIAPSQSHLFEVAREMHVAQAPGVLWSVYSELHPHLSVEDFHLIEHLHARCRVHPLPCNLAATQARMLLETYGQDHAQLASVSRVHLCLRCCNKPNADAISTKLRLCMHTGRLICVSCASHLPVVAVDLLGKVLVVQGVTYYLCPVCGGCKRWAFSGTEFTCVDCGHRPAPPPPRPAPRRCLHCSKTNGLERTTLLFADLGARIQVSLCSRHALPAHVSRFVRDVGDYCRAARACEAERAEARLCRGRRSQPRIGTKYKQNVQAVNRPRSPQSYSQALQPAADQPALTDADKRQKYRDFQQFQHELIERVQSLSCYAKKDPSYVRDGMRTMTELFKTMSEVFYNNEGVLQNKPIDASDIGCVNVAMRALIISDFENVKYLQDMRVYDSLKTEVAYLRAYFRSNQLHRKLFEDKDMDAYNGGQEQIVQDMINTLFDDEKYSQIEDIDFTEGDAIYVLKNAQKNMLTELLDAIYGDQKLKDHHANIQQWKDMVHNDSYASVIEYLGNVQERSALLKKKINSQLVKIKSIAELEVMVRSLYVEGFIFVRTGILKIVKWIKHTSQHPLEVQGQDTPIYPKEMTDELTYLVDNRKADGDGDSDSSEEMVQETQKSVKRLKKTLEMLPDGYNLKREVTPLYQQLIEKYENHMKIYKPYRTHNHSREDDKRDLYKRKNTHAWDERGKRVKPSPIEASIWCGVSRRMQTVPCEVVRVRVSCRDPMPLGAKPPGSVPVRILDKPQKVRMAVLLRAFIDTTKFIQAYMDSNMLTLHRWYKIDFKDNLTSILRMYEEAWNGLDANTKKSSFDSYKPLEFHIEHPPETILFDYHELNVLYAILKCLIDQKAGVSYFDDMGIRWKTDIRENMNVCINPILKLMKKKQEEGWNPDPNEYLNVITNWPIEGWPDIRKTEPMDLDHRFLPRYG</sequence>
<dbReference type="HOGENOM" id="CLU_244827_0_0_1"/>
<dbReference type="EMBL" id="JH993102">
    <property type="protein sequence ID" value="EKX34817.1"/>
    <property type="molecule type" value="Genomic_DNA"/>
</dbReference>
<feature type="region of interest" description="Disordered" evidence="1">
    <location>
        <begin position="1"/>
        <end position="59"/>
    </location>
</feature>
<organism evidence="2">
    <name type="scientific">Guillardia theta (strain CCMP2712)</name>
    <name type="common">Cryptophyte</name>
    <dbReference type="NCBI Taxonomy" id="905079"/>
    <lineage>
        <taxon>Eukaryota</taxon>
        <taxon>Cryptophyceae</taxon>
        <taxon>Pyrenomonadales</taxon>
        <taxon>Geminigeraceae</taxon>
        <taxon>Guillardia</taxon>
    </lineage>
</organism>
<evidence type="ECO:0000256" key="1">
    <source>
        <dbReference type="SAM" id="MobiDB-lite"/>
    </source>
</evidence>
<feature type="compositionally biased region" description="Low complexity" evidence="1">
    <location>
        <begin position="947"/>
        <end position="958"/>
    </location>
</feature>
<name>L1IFI6_GUITC</name>
<dbReference type="PaxDb" id="55529-EKX34817"/>
<dbReference type="GeneID" id="17291560"/>
<keyword evidence="4" id="KW-1185">Reference proteome</keyword>
<dbReference type="RefSeq" id="XP_005821797.1">
    <property type="nucleotide sequence ID" value="XM_005821740.1"/>
</dbReference>
<feature type="region of interest" description="Disordered" evidence="1">
    <location>
        <begin position="933"/>
        <end position="960"/>
    </location>
</feature>
<evidence type="ECO:0000313" key="4">
    <source>
        <dbReference type="Proteomes" id="UP000011087"/>
    </source>
</evidence>
<protein>
    <submittedName>
        <fullName evidence="2 3">Uncharacterized protein</fullName>
    </submittedName>
</protein>
<accession>L1IFI6</accession>
<reference evidence="2 4" key="1">
    <citation type="journal article" date="2012" name="Nature">
        <title>Algal genomes reveal evolutionary mosaicism and the fate of nucleomorphs.</title>
        <authorList>
            <consortium name="DOE Joint Genome Institute"/>
            <person name="Curtis B.A."/>
            <person name="Tanifuji G."/>
            <person name="Burki F."/>
            <person name="Gruber A."/>
            <person name="Irimia M."/>
            <person name="Maruyama S."/>
            <person name="Arias M.C."/>
            <person name="Ball S.G."/>
            <person name="Gile G.H."/>
            <person name="Hirakawa Y."/>
            <person name="Hopkins J.F."/>
            <person name="Kuo A."/>
            <person name="Rensing S.A."/>
            <person name="Schmutz J."/>
            <person name="Symeonidi A."/>
            <person name="Elias M."/>
            <person name="Eveleigh R.J."/>
            <person name="Herman E.K."/>
            <person name="Klute M.J."/>
            <person name="Nakayama T."/>
            <person name="Obornik M."/>
            <person name="Reyes-Prieto A."/>
            <person name="Armbrust E.V."/>
            <person name="Aves S.J."/>
            <person name="Beiko R.G."/>
            <person name="Coutinho P."/>
            <person name="Dacks J.B."/>
            <person name="Durnford D.G."/>
            <person name="Fast N.M."/>
            <person name="Green B.R."/>
            <person name="Grisdale C.J."/>
            <person name="Hempel F."/>
            <person name="Henrissat B."/>
            <person name="Hoppner M.P."/>
            <person name="Ishida K."/>
            <person name="Kim E."/>
            <person name="Koreny L."/>
            <person name="Kroth P.G."/>
            <person name="Liu Y."/>
            <person name="Malik S.B."/>
            <person name="Maier U.G."/>
            <person name="McRose D."/>
            <person name="Mock T."/>
            <person name="Neilson J.A."/>
            <person name="Onodera N.T."/>
            <person name="Poole A.M."/>
            <person name="Pritham E.J."/>
            <person name="Richards T.A."/>
            <person name="Rocap G."/>
            <person name="Roy S.W."/>
            <person name="Sarai C."/>
            <person name="Schaack S."/>
            <person name="Shirato S."/>
            <person name="Slamovits C.H."/>
            <person name="Spencer D.F."/>
            <person name="Suzuki S."/>
            <person name="Worden A.Z."/>
            <person name="Zauner S."/>
            <person name="Barry K."/>
            <person name="Bell C."/>
            <person name="Bharti A.K."/>
            <person name="Crow J.A."/>
            <person name="Grimwood J."/>
            <person name="Kramer R."/>
            <person name="Lindquist E."/>
            <person name="Lucas S."/>
            <person name="Salamov A."/>
            <person name="McFadden G.I."/>
            <person name="Lane C.E."/>
            <person name="Keeling P.J."/>
            <person name="Gray M.W."/>
            <person name="Grigoriev I.V."/>
            <person name="Archibald J.M."/>
        </authorList>
    </citation>
    <scope>NUCLEOTIDE SEQUENCE</scope>
    <source>
        <strain evidence="2 4">CCMP2712</strain>
    </source>
</reference>
<feature type="compositionally biased region" description="Polar residues" evidence="1">
    <location>
        <begin position="933"/>
        <end position="946"/>
    </location>
</feature>
<reference evidence="3" key="3">
    <citation type="submission" date="2015-06" db="UniProtKB">
        <authorList>
            <consortium name="EnsemblProtists"/>
        </authorList>
    </citation>
    <scope>IDENTIFICATION</scope>
</reference>
<evidence type="ECO:0000313" key="3">
    <source>
        <dbReference type="EnsemblProtists" id="EKX34817"/>
    </source>
</evidence>
<dbReference type="OrthoDB" id="10666394at2759"/>
<reference evidence="4" key="2">
    <citation type="submission" date="2012-11" db="EMBL/GenBank/DDBJ databases">
        <authorList>
            <person name="Kuo A."/>
            <person name="Curtis B.A."/>
            <person name="Tanifuji G."/>
            <person name="Burki F."/>
            <person name="Gruber A."/>
            <person name="Irimia M."/>
            <person name="Maruyama S."/>
            <person name="Arias M.C."/>
            <person name="Ball S.G."/>
            <person name="Gile G.H."/>
            <person name="Hirakawa Y."/>
            <person name="Hopkins J.F."/>
            <person name="Rensing S.A."/>
            <person name="Schmutz J."/>
            <person name="Symeonidi A."/>
            <person name="Elias M."/>
            <person name="Eveleigh R.J."/>
            <person name="Herman E.K."/>
            <person name="Klute M.J."/>
            <person name="Nakayama T."/>
            <person name="Obornik M."/>
            <person name="Reyes-Prieto A."/>
            <person name="Armbrust E.V."/>
            <person name="Aves S.J."/>
            <person name="Beiko R.G."/>
            <person name="Coutinho P."/>
            <person name="Dacks J.B."/>
            <person name="Durnford D.G."/>
            <person name="Fast N.M."/>
            <person name="Green B.R."/>
            <person name="Grisdale C."/>
            <person name="Hempe F."/>
            <person name="Henrissat B."/>
            <person name="Hoppner M.P."/>
            <person name="Ishida K.-I."/>
            <person name="Kim E."/>
            <person name="Koreny L."/>
            <person name="Kroth P.G."/>
            <person name="Liu Y."/>
            <person name="Malik S.-B."/>
            <person name="Maier U.G."/>
            <person name="McRose D."/>
            <person name="Mock T."/>
            <person name="Neilson J.A."/>
            <person name="Onodera N.T."/>
            <person name="Poole A.M."/>
            <person name="Pritham E.J."/>
            <person name="Richards T.A."/>
            <person name="Rocap G."/>
            <person name="Roy S.W."/>
            <person name="Sarai C."/>
            <person name="Schaack S."/>
            <person name="Shirato S."/>
            <person name="Slamovits C.H."/>
            <person name="Spencer D.F."/>
            <person name="Suzuki S."/>
            <person name="Worden A.Z."/>
            <person name="Zauner S."/>
            <person name="Barry K."/>
            <person name="Bell C."/>
            <person name="Bharti A.K."/>
            <person name="Crow J.A."/>
            <person name="Grimwood J."/>
            <person name="Kramer R."/>
            <person name="Lindquist E."/>
            <person name="Lucas S."/>
            <person name="Salamov A."/>
            <person name="McFadden G.I."/>
            <person name="Lane C.E."/>
            <person name="Keeling P.J."/>
            <person name="Gray M.W."/>
            <person name="Grigoriev I.V."/>
            <person name="Archibald J.M."/>
        </authorList>
    </citation>
    <scope>NUCLEOTIDE SEQUENCE</scope>
    <source>
        <strain evidence="4">CCMP2712</strain>
    </source>
</reference>
<proteinExistence type="predicted"/>
<dbReference type="EnsemblProtists" id="EKX34817">
    <property type="protein sequence ID" value="EKX34817"/>
    <property type="gene ID" value="GUITHDRAFT_146927"/>
</dbReference>
<feature type="compositionally biased region" description="Acidic residues" evidence="1">
    <location>
        <begin position="1265"/>
        <end position="1275"/>
    </location>
</feature>
<feature type="compositionally biased region" description="Basic and acidic residues" evidence="1">
    <location>
        <begin position="32"/>
        <end position="59"/>
    </location>
</feature>
<feature type="region of interest" description="Disordered" evidence="1">
    <location>
        <begin position="1259"/>
        <end position="1279"/>
    </location>
</feature>
<evidence type="ECO:0000313" key="2">
    <source>
        <dbReference type="EMBL" id="EKX34817.1"/>
    </source>
</evidence>
<dbReference type="KEGG" id="gtt:GUITHDRAFT_146927"/>
<dbReference type="Proteomes" id="UP000011087">
    <property type="component" value="Unassembled WGS sequence"/>
</dbReference>
<gene>
    <name evidence="2" type="ORF">GUITHDRAFT_146927</name>
</gene>